<dbReference type="EMBL" id="CAJNOC010000079">
    <property type="protein sequence ID" value="CAF0712969.1"/>
    <property type="molecule type" value="Genomic_DNA"/>
</dbReference>
<dbReference type="Pfam" id="PF12796">
    <property type="entry name" value="Ank_2"/>
    <property type="match status" value="3"/>
</dbReference>
<evidence type="ECO:0008006" key="6">
    <source>
        <dbReference type="Google" id="ProtNLM"/>
    </source>
</evidence>
<dbReference type="PANTHER" id="PTHR24198:SF165">
    <property type="entry name" value="ANKYRIN REPEAT-CONTAINING PROTEIN-RELATED"/>
    <property type="match status" value="1"/>
</dbReference>
<dbReference type="PROSITE" id="PS50088">
    <property type="entry name" value="ANK_REPEAT"/>
    <property type="match status" value="3"/>
</dbReference>
<gene>
    <name evidence="4" type="ORF">OXX778_LOCUS1285</name>
</gene>
<dbReference type="SMART" id="SM00248">
    <property type="entry name" value="ANK"/>
    <property type="match status" value="8"/>
</dbReference>
<keyword evidence="5" id="KW-1185">Reference proteome</keyword>
<organism evidence="4 5">
    <name type="scientific">Brachionus calyciflorus</name>
    <dbReference type="NCBI Taxonomy" id="104777"/>
    <lineage>
        <taxon>Eukaryota</taxon>
        <taxon>Metazoa</taxon>
        <taxon>Spiralia</taxon>
        <taxon>Gnathifera</taxon>
        <taxon>Rotifera</taxon>
        <taxon>Eurotatoria</taxon>
        <taxon>Monogononta</taxon>
        <taxon>Pseudotrocha</taxon>
        <taxon>Ploima</taxon>
        <taxon>Brachionidae</taxon>
        <taxon>Brachionus</taxon>
    </lineage>
</organism>
<dbReference type="AlphaFoldDB" id="A0A813LZU0"/>
<feature type="repeat" description="ANK" evidence="3">
    <location>
        <begin position="237"/>
        <end position="269"/>
    </location>
</feature>
<keyword evidence="2 3" id="KW-0040">ANK repeat</keyword>
<evidence type="ECO:0000313" key="4">
    <source>
        <dbReference type="EMBL" id="CAF0712969.1"/>
    </source>
</evidence>
<evidence type="ECO:0000313" key="5">
    <source>
        <dbReference type="Proteomes" id="UP000663879"/>
    </source>
</evidence>
<evidence type="ECO:0000256" key="3">
    <source>
        <dbReference type="PROSITE-ProRule" id="PRU00023"/>
    </source>
</evidence>
<dbReference type="PROSITE" id="PS50297">
    <property type="entry name" value="ANK_REP_REGION"/>
    <property type="match status" value="2"/>
</dbReference>
<keyword evidence="1" id="KW-0677">Repeat</keyword>
<dbReference type="InterPro" id="IPR002110">
    <property type="entry name" value="Ankyrin_rpt"/>
</dbReference>
<dbReference type="Proteomes" id="UP000663879">
    <property type="component" value="Unassembled WGS sequence"/>
</dbReference>
<sequence length="291" mass="33194">MDQSDLFQNIKNGNIEKCREILSSQPNLINKYFYGVTPLMYSIECEQEEIAFELCQTSGVDLSLKDNLDSTLLEKSIEYKMFKIIEYLCQNFKKSVVNDYYLENGETYLTSAIKSGENQTVKAFVNGKIDVNKPNKSNQYPIQLAIKFNKISILKELLKADNVYIGTFDNGYNPLLDACENDMTDIALVLIENGADINICDQDQNWTPLMHAICNNNEILVSKLLENGCDLAMVDFNRNTPVHLAVLTENEYILRLLLKYNVNKNLENSENLTPLQIAQLNDDENSIRLLS</sequence>
<name>A0A813LZU0_9BILA</name>
<feature type="repeat" description="ANK" evidence="3">
    <location>
        <begin position="170"/>
        <end position="202"/>
    </location>
</feature>
<evidence type="ECO:0000256" key="2">
    <source>
        <dbReference type="ARBA" id="ARBA00023043"/>
    </source>
</evidence>
<dbReference type="Gene3D" id="1.25.40.20">
    <property type="entry name" value="Ankyrin repeat-containing domain"/>
    <property type="match status" value="3"/>
</dbReference>
<dbReference type="OrthoDB" id="9995210at2759"/>
<accession>A0A813LZU0</accession>
<evidence type="ECO:0000256" key="1">
    <source>
        <dbReference type="ARBA" id="ARBA00022737"/>
    </source>
</evidence>
<dbReference type="InterPro" id="IPR036770">
    <property type="entry name" value="Ankyrin_rpt-contain_sf"/>
</dbReference>
<dbReference type="SUPFAM" id="SSF48403">
    <property type="entry name" value="Ankyrin repeat"/>
    <property type="match status" value="1"/>
</dbReference>
<feature type="repeat" description="ANK" evidence="3">
    <location>
        <begin position="204"/>
        <end position="236"/>
    </location>
</feature>
<dbReference type="PANTHER" id="PTHR24198">
    <property type="entry name" value="ANKYRIN REPEAT AND PROTEIN KINASE DOMAIN-CONTAINING PROTEIN"/>
    <property type="match status" value="1"/>
</dbReference>
<comment type="caution">
    <text evidence="4">The sequence shown here is derived from an EMBL/GenBank/DDBJ whole genome shotgun (WGS) entry which is preliminary data.</text>
</comment>
<protein>
    <recommendedName>
        <fullName evidence="6">Ankyrin</fullName>
    </recommendedName>
</protein>
<reference evidence="4" key="1">
    <citation type="submission" date="2021-02" db="EMBL/GenBank/DDBJ databases">
        <authorList>
            <person name="Nowell W R."/>
        </authorList>
    </citation>
    <scope>NUCLEOTIDE SEQUENCE</scope>
    <source>
        <strain evidence="4">Ploen Becks lab</strain>
    </source>
</reference>
<proteinExistence type="predicted"/>